<protein>
    <recommendedName>
        <fullName evidence="3">Cytochrome bc1 complex cytochrome b subunit</fullName>
        <ecNumber evidence="2">7.1.1.8</ecNumber>
    </recommendedName>
    <alternativeName>
        <fullName evidence="5">Cytochrome bc1 reductase complex subunit QcrB</fullName>
    </alternativeName>
</protein>
<feature type="transmembrane region" description="Helical" evidence="7">
    <location>
        <begin position="398"/>
        <end position="424"/>
    </location>
</feature>
<feature type="transmembrane region" description="Helical" evidence="7">
    <location>
        <begin position="135"/>
        <end position="155"/>
    </location>
</feature>
<evidence type="ECO:0000256" key="2">
    <source>
        <dbReference type="ARBA" id="ARBA00012951"/>
    </source>
</evidence>
<dbReference type="Gene3D" id="1.20.810.10">
    <property type="entry name" value="Cytochrome Bc1 Complex, Chain C"/>
    <property type="match status" value="1"/>
</dbReference>
<name>A0ABV9SFE5_9PSEU</name>
<feature type="transmembrane region" description="Helical" evidence="7">
    <location>
        <begin position="105"/>
        <end position="123"/>
    </location>
</feature>
<evidence type="ECO:0000256" key="6">
    <source>
        <dbReference type="SAM" id="MobiDB-lite"/>
    </source>
</evidence>
<keyword evidence="7" id="KW-1133">Transmembrane helix</keyword>
<evidence type="ECO:0000256" key="1">
    <source>
        <dbReference type="ARBA" id="ARBA00001971"/>
    </source>
</evidence>
<feature type="domain" description="Cytochrome b/b6 N-terminal region profile" evidence="8">
    <location>
        <begin position="6"/>
        <end position="232"/>
    </location>
</feature>
<dbReference type="Pfam" id="PF13631">
    <property type="entry name" value="Cytochrom_B_N_2"/>
    <property type="match status" value="1"/>
</dbReference>
<evidence type="ECO:0000256" key="7">
    <source>
        <dbReference type="SAM" id="Phobius"/>
    </source>
</evidence>
<keyword evidence="7" id="KW-0812">Transmembrane</keyword>
<evidence type="ECO:0000256" key="3">
    <source>
        <dbReference type="ARBA" id="ARBA00016116"/>
    </source>
</evidence>
<feature type="region of interest" description="Disordered" evidence="6">
    <location>
        <begin position="619"/>
        <end position="683"/>
    </location>
</feature>
<evidence type="ECO:0000259" key="8">
    <source>
        <dbReference type="PROSITE" id="PS51002"/>
    </source>
</evidence>
<feature type="transmembrane region" description="Helical" evidence="7">
    <location>
        <begin position="365"/>
        <end position="386"/>
    </location>
</feature>
<dbReference type="InterPro" id="IPR005797">
    <property type="entry name" value="Cyt_b/b6_N"/>
</dbReference>
<comment type="catalytic activity">
    <reaction evidence="4">
        <text>a quinol + 2 Fe(III)-[cytochrome c](out) = a quinone + 2 Fe(II)-[cytochrome c](out) + 2 H(+)(out)</text>
        <dbReference type="Rhea" id="RHEA:11484"/>
        <dbReference type="Rhea" id="RHEA-COMP:10350"/>
        <dbReference type="Rhea" id="RHEA-COMP:14399"/>
        <dbReference type="ChEBI" id="CHEBI:15378"/>
        <dbReference type="ChEBI" id="CHEBI:24646"/>
        <dbReference type="ChEBI" id="CHEBI:29033"/>
        <dbReference type="ChEBI" id="CHEBI:29034"/>
        <dbReference type="ChEBI" id="CHEBI:132124"/>
        <dbReference type="EC" id="7.1.1.8"/>
    </reaction>
</comment>
<reference evidence="10" key="1">
    <citation type="journal article" date="2019" name="Int. J. Syst. Evol. Microbiol.">
        <title>The Global Catalogue of Microorganisms (GCM) 10K type strain sequencing project: providing services to taxonomists for standard genome sequencing and annotation.</title>
        <authorList>
            <consortium name="The Broad Institute Genomics Platform"/>
            <consortium name="The Broad Institute Genome Sequencing Center for Infectious Disease"/>
            <person name="Wu L."/>
            <person name="Ma J."/>
        </authorList>
    </citation>
    <scope>NUCLEOTIDE SEQUENCE [LARGE SCALE GENOMIC DNA]</scope>
    <source>
        <strain evidence="10">ZS-22-S1</strain>
    </source>
</reference>
<proteinExistence type="predicted"/>
<keyword evidence="10" id="KW-1185">Reference proteome</keyword>
<comment type="cofactor">
    <cofactor evidence="1">
        <name>heme</name>
        <dbReference type="ChEBI" id="CHEBI:30413"/>
    </cofactor>
</comment>
<feature type="compositionally biased region" description="Basic and acidic residues" evidence="6">
    <location>
        <begin position="655"/>
        <end position="670"/>
    </location>
</feature>
<feature type="region of interest" description="Disordered" evidence="6">
    <location>
        <begin position="562"/>
        <end position="584"/>
    </location>
</feature>
<dbReference type="SUPFAM" id="SSF81342">
    <property type="entry name" value="Transmembrane di-heme cytochromes"/>
    <property type="match status" value="1"/>
</dbReference>
<feature type="transmembrane region" description="Helical" evidence="7">
    <location>
        <begin position="39"/>
        <end position="58"/>
    </location>
</feature>
<feature type="transmembrane region" description="Helical" evidence="7">
    <location>
        <begin position="201"/>
        <end position="224"/>
    </location>
</feature>
<dbReference type="RefSeq" id="WP_378062523.1">
    <property type="nucleotide sequence ID" value="NZ_JBHSIS010000035.1"/>
</dbReference>
<dbReference type="SUPFAM" id="SSF81648">
    <property type="entry name" value="a domain/subunit of cytochrome bc1 complex (Ubiquinol-cytochrome c reductase)"/>
    <property type="match status" value="1"/>
</dbReference>
<dbReference type="InterPro" id="IPR016174">
    <property type="entry name" value="Di-haem_cyt_TM"/>
</dbReference>
<dbReference type="InterPro" id="IPR027387">
    <property type="entry name" value="Cytb/b6-like_sf"/>
</dbReference>
<dbReference type="Proteomes" id="UP001595859">
    <property type="component" value="Unassembled WGS sequence"/>
</dbReference>
<evidence type="ECO:0000313" key="10">
    <source>
        <dbReference type="Proteomes" id="UP001595859"/>
    </source>
</evidence>
<dbReference type="PANTHER" id="PTHR19271">
    <property type="entry name" value="CYTOCHROME B"/>
    <property type="match status" value="1"/>
</dbReference>
<keyword evidence="7" id="KW-0472">Membrane</keyword>
<feature type="transmembrane region" description="Helical" evidence="7">
    <location>
        <begin position="324"/>
        <end position="344"/>
    </location>
</feature>
<organism evidence="9 10">
    <name type="scientific">Actinophytocola glycyrrhizae</name>
    <dbReference type="NCBI Taxonomy" id="2044873"/>
    <lineage>
        <taxon>Bacteria</taxon>
        <taxon>Bacillati</taxon>
        <taxon>Actinomycetota</taxon>
        <taxon>Actinomycetes</taxon>
        <taxon>Pseudonocardiales</taxon>
        <taxon>Pseudonocardiaceae</taxon>
    </lineage>
</organism>
<gene>
    <name evidence="9" type="ORF">ACFPCV_38620</name>
</gene>
<sequence>MIVRRLVRGLDSRLRLAGSGRKALAKIFPDHWTFMFGEIALYAFMVLVLTGTFLALFFEPSTAETVYRGAHEPLDGERVSAAFSSTVALSFDVRAGLLMRQTHHWAALVFVAAIVLHLARVFFTGAFRKPREINWLVGVTMLMLALLNGFTGYSMPDDLLSGTGLRIGYSVLQSVPLAGPWLAALAFGGEFPAEQTVPRLFATHVFVVPALLAGLVVLHMLILVRQKHSQFPGRGRTEHNVVGSRFWPAYTVRTLALFAAVLAVLFGLGGLFQINPVWIYGPFDPAQVTSPAQPDWYIAWGEGALRLFPAADFQIFGHLVPSPFVPGIVLGGLTFLGLYAVPFVEAWSRRDRQPRQLLDRPRDHPVRIGVGVAALTFYGVLLAAASDDLVARALAVPIVTVVWVFRVLVLVLPPVTGLVAIVLARAMRGTTGGFTDLTMADVRRALRGRGEETPQEAEPPARPDAARLELVPVPGRAWRWRYVEPGEDGEPFVLTSHIEYPDQDAARSAARTGYPDVPFLADEEPAEPARAEQEPQERADTPGRGRTGPLTAAVLWLTRRRGQVSTAAGRGGTRKTPETDQDAVTVNKRKVRELLDEGLGYDEIGQRFGITPGLAYLIGTGRPADGGDAPSQEQRRRDGDRAASQELSNPPFENPTKREPVQRWIADRVTMDPQMRSTRSRDE</sequence>
<dbReference type="PANTHER" id="PTHR19271:SF16">
    <property type="entry name" value="CYTOCHROME B"/>
    <property type="match status" value="1"/>
</dbReference>
<feature type="region of interest" description="Disordered" evidence="6">
    <location>
        <begin position="515"/>
        <end position="548"/>
    </location>
</feature>
<dbReference type="InterPro" id="IPR036150">
    <property type="entry name" value="Cyt_b/b6_C_sf"/>
</dbReference>
<comment type="caution">
    <text evidence="9">The sequence shown here is derived from an EMBL/GenBank/DDBJ whole genome shotgun (WGS) entry which is preliminary data.</text>
</comment>
<feature type="transmembrane region" description="Helical" evidence="7">
    <location>
        <begin position="255"/>
        <end position="274"/>
    </location>
</feature>
<evidence type="ECO:0000313" key="9">
    <source>
        <dbReference type="EMBL" id="MFC4859444.1"/>
    </source>
</evidence>
<feature type="compositionally biased region" description="Basic and acidic residues" evidence="6">
    <location>
        <begin position="633"/>
        <end position="643"/>
    </location>
</feature>
<evidence type="ECO:0000256" key="4">
    <source>
        <dbReference type="ARBA" id="ARBA00029351"/>
    </source>
</evidence>
<accession>A0ABV9SFE5</accession>
<feature type="compositionally biased region" description="Basic and acidic residues" evidence="6">
    <location>
        <begin position="527"/>
        <end position="543"/>
    </location>
</feature>
<dbReference type="PROSITE" id="PS51002">
    <property type="entry name" value="CYTB_NTER"/>
    <property type="match status" value="1"/>
</dbReference>
<dbReference type="EC" id="7.1.1.8" evidence="2"/>
<dbReference type="EMBL" id="JBHSIS010000035">
    <property type="protein sequence ID" value="MFC4859444.1"/>
    <property type="molecule type" value="Genomic_DNA"/>
</dbReference>
<evidence type="ECO:0000256" key="5">
    <source>
        <dbReference type="ARBA" id="ARBA00029568"/>
    </source>
</evidence>